<gene>
    <name evidence="1" type="ORF">HULAa55C9_00017</name>
</gene>
<dbReference type="AlphaFoldDB" id="A0A871Y786"/>
<evidence type="ECO:0000313" key="1">
    <source>
        <dbReference type="EMBL" id="QOV08902.1"/>
    </source>
</evidence>
<organism evidence="1">
    <name type="scientific">uncultured Actinomycetes bacterium</name>
    <dbReference type="NCBI Taxonomy" id="152507"/>
    <lineage>
        <taxon>Bacteria</taxon>
        <taxon>Bacillati</taxon>
        <taxon>Actinomycetota</taxon>
        <taxon>Actinomycetes</taxon>
        <taxon>environmental samples</taxon>
    </lineage>
</organism>
<evidence type="ECO:0008006" key="2">
    <source>
        <dbReference type="Google" id="ProtNLM"/>
    </source>
</evidence>
<proteinExistence type="predicted"/>
<name>A0A871Y786_9ACTN</name>
<sequence>MTLAALTLTGCSSAALSGGSDELAAKNPLVASASFEMHRESGCGCCVSWADYLRKHGAGVDIIVNENLESFRAGQGVTDDASSCHTALVDGYVVEGHVPVGAIERLLEVKPDAIGIAMPGMPAASPGMGGTEADWEQLEVMLINTDGSLTPWKF</sequence>
<dbReference type="InterPro" id="IPR007332">
    <property type="entry name" value="DUF411"/>
</dbReference>
<protein>
    <recommendedName>
        <fullName evidence="2">Metal-binding protein</fullName>
    </recommendedName>
</protein>
<dbReference type="Pfam" id="PF04214">
    <property type="entry name" value="DUF411"/>
    <property type="match status" value="1"/>
</dbReference>
<accession>A0A871Y786</accession>
<reference evidence="1" key="1">
    <citation type="submission" date="2020-10" db="EMBL/GenBank/DDBJ databases">
        <title>Diverse heliorhodopsins detected via functional metagenomics in peat lake Actinobacteria, Chloroflexi and Archaea.</title>
        <authorList>
            <person name="Chazan A."/>
            <person name="Rozenberg A."/>
            <person name="Tahan R."/>
            <person name="Mannen K."/>
            <person name="Nagata T."/>
            <person name="Yaish S."/>
            <person name="Larom S."/>
            <person name="Kandori H."/>
            <person name="Inoue K."/>
            <person name="Beja O."/>
            <person name="Pushkarev A."/>
        </authorList>
    </citation>
    <scope>NUCLEOTIDE SEQUENCE</scope>
</reference>
<dbReference type="EMBL" id="MW122876">
    <property type="protein sequence ID" value="QOV08902.1"/>
    <property type="molecule type" value="Genomic_DNA"/>
</dbReference>